<dbReference type="STRING" id="1149755.A0A2J6R5U7"/>
<dbReference type="InterPro" id="IPR051601">
    <property type="entry name" value="Serine_prot/Carboxylest_S33"/>
</dbReference>
<reference evidence="4 5" key="1">
    <citation type="submission" date="2016-04" db="EMBL/GenBank/DDBJ databases">
        <title>A degradative enzymes factory behind the ericoid mycorrhizal symbiosis.</title>
        <authorList>
            <consortium name="DOE Joint Genome Institute"/>
            <person name="Martino E."/>
            <person name="Morin E."/>
            <person name="Grelet G."/>
            <person name="Kuo A."/>
            <person name="Kohler A."/>
            <person name="Daghino S."/>
            <person name="Barry K."/>
            <person name="Choi C."/>
            <person name="Cichocki N."/>
            <person name="Clum A."/>
            <person name="Copeland A."/>
            <person name="Hainaut M."/>
            <person name="Haridas S."/>
            <person name="Labutti K."/>
            <person name="Lindquist E."/>
            <person name="Lipzen A."/>
            <person name="Khouja H.-R."/>
            <person name="Murat C."/>
            <person name="Ohm R."/>
            <person name="Olson A."/>
            <person name="Spatafora J."/>
            <person name="Veneault-Fourrey C."/>
            <person name="Henrissat B."/>
            <person name="Grigoriev I."/>
            <person name="Martin F."/>
            <person name="Perotto S."/>
        </authorList>
    </citation>
    <scope>NUCLEOTIDE SEQUENCE [LARGE SCALE GENOMIC DNA]</scope>
    <source>
        <strain evidence="4 5">F</strain>
    </source>
</reference>
<comment type="similarity">
    <text evidence="1">Belongs to the peptidase S33 family.</text>
</comment>
<name>A0A2J6R5U7_HYAVF</name>
<dbReference type="InterPro" id="IPR029058">
    <property type="entry name" value="AB_hydrolase_fold"/>
</dbReference>
<feature type="domain" description="Peptidase S33 tripeptidyl aminopeptidase-like C-terminal" evidence="3">
    <location>
        <begin position="408"/>
        <end position="499"/>
    </location>
</feature>
<accession>A0A2J6R5U7</accession>
<keyword evidence="5" id="KW-1185">Reference proteome</keyword>
<evidence type="ECO:0000313" key="5">
    <source>
        <dbReference type="Proteomes" id="UP000235786"/>
    </source>
</evidence>
<dbReference type="GO" id="GO:0016787">
    <property type="term" value="F:hydrolase activity"/>
    <property type="evidence" value="ECO:0007669"/>
    <property type="project" value="UniProtKB-KW"/>
</dbReference>
<evidence type="ECO:0000256" key="1">
    <source>
        <dbReference type="ARBA" id="ARBA00010088"/>
    </source>
</evidence>
<dbReference type="Proteomes" id="UP000235786">
    <property type="component" value="Unassembled WGS sequence"/>
</dbReference>
<dbReference type="SUPFAM" id="SSF53474">
    <property type="entry name" value="alpha/beta-Hydrolases"/>
    <property type="match status" value="1"/>
</dbReference>
<evidence type="ECO:0000259" key="3">
    <source>
        <dbReference type="Pfam" id="PF08386"/>
    </source>
</evidence>
<evidence type="ECO:0000313" key="4">
    <source>
        <dbReference type="EMBL" id="PMD33898.1"/>
    </source>
</evidence>
<proteinExistence type="inferred from homology"/>
<protein>
    <recommendedName>
        <fullName evidence="3">Peptidase S33 tripeptidyl aminopeptidase-like C-terminal domain-containing protein</fullName>
    </recommendedName>
</protein>
<dbReference type="PANTHER" id="PTHR43248">
    <property type="entry name" value="2-SUCCINYL-6-HYDROXY-2,4-CYCLOHEXADIENE-1-CARBOXYLATE SYNTHASE"/>
    <property type="match status" value="1"/>
</dbReference>
<gene>
    <name evidence="4" type="ORF">L207DRAFT_498446</name>
</gene>
<evidence type="ECO:0000256" key="2">
    <source>
        <dbReference type="ARBA" id="ARBA00022801"/>
    </source>
</evidence>
<organism evidence="4 5">
    <name type="scientific">Hyaloscypha variabilis (strain UAMH 11265 / GT02V1 / F)</name>
    <name type="common">Meliniomyces variabilis</name>
    <dbReference type="NCBI Taxonomy" id="1149755"/>
    <lineage>
        <taxon>Eukaryota</taxon>
        <taxon>Fungi</taxon>
        <taxon>Dikarya</taxon>
        <taxon>Ascomycota</taxon>
        <taxon>Pezizomycotina</taxon>
        <taxon>Leotiomycetes</taxon>
        <taxon>Helotiales</taxon>
        <taxon>Hyaloscyphaceae</taxon>
        <taxon>Hyaloscypha</taxon>
        <taxon>Hyaloscypha variabilis</taxon>
    </lineage>
</organism>
<dbReference type="InterPro" id="IPR013595">
    <property type="entry name" value="Pept_S33_TAP-like_C"/>
</dbReference>
<dbReference type="AlphaFoldDB" id="A0A2J6R5U7"/>
<keyword evidence="2" id="KW-0378">Hydrolase</keyword>
<dbReference type="Gene3D" id="3.40.50.1820">
    <property type="entry name" value="alpha/beta hydrolase"/>
    <property type="match status" value="1"/>
</dbReference>
<dbReference type="EMBL" id="KZ613955">
    <property type="protein sequence ID" value="PMD33898.1"/>
    <property type="molecule type" value="Genomic_DNA"/>
</dbReference>
<sequence>MVKLLAAGTPYKGMIFTNPGGPGDNGIEFLRDAANLIKVDPAWSNLQALHQSYDLVSWDVRGIGLALPGADCNASNISTSNLNATISSSNQFKTRALDKIYGPEGFGLKLNEDLEIMFFLSEQCQAQFNGTDGIGSQYANLMIVNMSTASVVRDLISILDAFARSEDGSKVEDPSLLNYWGFSYGTIIGETFASMFPDRAGRMALDGVMNPNEWVEGHHFAFVTDADDTFSTFFLYCHLAGSSQCPFYTGSSAHGIYLRFESMISKLNSTYALEQDWQNASDTDTALKFVRSELILQDLYQPVRDFPYLAQGFAMLDAALINPTNTTFTNLLNGFNDLRNAAQNQSEQTSPFLVLNDDETSQLSMWYPGVACSGNSGIWHNMTLTEMFSRFKAFQEESYIGGLGNVKDTLMCVPWQIDTDDRYTGLFGGKTKNPLLFVSNVLDPVTAIANGRKVAAMFDGVKLLTIEAIGHSSLFARNRCPFSKIVTYFINGTLPGTDNYYDPDAGPWNITIPGTLEGNTGLSEMKKSLRALRGK</sequence>
<dbReference type="Pfam" id="PF08386">
    <property type="entry name" value="Abhydrolase_4"/>
    <property type="match status" value="1"/>
</dbReference>
<dbReference type="PANTHER" id="PTHR43248:SF25">
    <property type="entry name" value="AB HYDROLASE-1 DOMAIN-CONTAINING PROTEIN-RELATED"/>
    <property type="match status" value="1"/>
</dbReference>
<dbReference type="OrthoDB" id="425534at2759"/>